<proteinExistence type="inferred from homology"/>
<accession>A0AAD4M8D6</accession>
<dbReference type="EMBL" id="WTXG01000009">
    <property type="protein sequence ID" value="KAI0303468.1"/>
    <property type="molecule type" value="Genomic_DNA"/>
</dbReference>
<dbReference type="InterPro" id="IPR019337">
    <property type="entry name" value="Telomere_length_regulation_dom"/>
</dbReference>
<protein>
    <submittedName>
        <fullName evidence="4">Telomere length regulation protein-domain-containing protein</fullName>
    </submittedName>
</protein>
<dbReference type="InterPro" id="IPR051970">
    <property type="entry name" value="TEL2_Regulation"/>
</dbReference>
<dbReference type="Gene3D" id="1.25.40.720">
    <property type="entry name" value="Telomere length regulation protein 2, C-terminal domain"/>
    <property type="match status" value="1"/>
</dbReference>
<evidence type="ECO:0000313" key="4">
    <source>
        <dbReference type="EMBL" id="KAI0303468.1"/>
    </source>
</evidence>
<dbReference type="AlphaFoldDB" id="A0AAD4M8D6"/>
<dbReference type="GO" id="GO:0051879">
    <property type="term" value="F:Hsp90 protein binding"/>
    <property type="evidence" value="ECO:0007669"/>
    <property type="project" value="TreeGrafter"/>
</dbReference>
<evidence type="ECO:0000313" key="5">
    <source>
        <dbReference type="Proteomes" id="UP001203297"/>
    </source>
</evidence>
<dbReference type="GO" id="GO:0042162">
    <property type="term" value="F:telomeric DNA binding"/>
    <property type="evidence" value="ECO:0007669"/>
    <property type="project" value="TreeGrafter"/>
</dbReference>
<keyword evidence="5" id="KW-1185">Reference proteome</keyword>
<sequence>MPLTQQWYIPDTFSYAIPAAGQVALHAYGSILSLPFTAYSLNLLARLTEAYPLDRLHTSILRSTKGPFSQQTTLSWEDAVKNVLSIPARVTNALGGTGGPPKELELGPYFAHLSLRCEALLWKLSQEQTKEDMTSIAYLFTKLVNVGAFPASKPTSLSQPSFFASTLPTIRSRLSRGDSRTTLYSAFWTTLLESLPSSFTLQSILASLFSHISVPHTPLDASPPLRGLVKREAALLLKIIGDFQDKYALDSTSAVVLARDWAEGHARVYACWVAGATTGAIADKAVSAFLSQILDIWTSPEHIKHSLLGRHHYLTLMLLIAISYLPSSSVTLRDLAFSGPFIRSVGTYIGHLDPSVRRCGMLVAEEVAHRTGKELDFKDWDGDDGGKPWARSVRQLLSERDTDAELSINEVEETVFEPSSQSVQKPRPFVSDGYDSDDSLTGYASPLSSRSPSPTPSELAEIEKDPTLRVGRTKIARPVYLAQLGEMIRGTTGLKTDQESQEAEKIEIALDVAEELIRRKRGYGTELEENAVNLVYSLVGLHNNYELDGFDLKRQAALNALVASCPRKAAPAVIEEFFKNQYATDQRYVMLNSLALGAHELAGFSLPKTAAVQPLTGDRVSFPSKRLPGAQHQNYLLASSTRQVQGLLQDIARLAIENVREGNRDRAPSLVRERQLRIRQPEKVTEVKRPSVAQLLEQIGMSQTHSAMTKFTDVAVECFIYPLMNRFWLFLRDEQTREERTAHREILHQYRGAGTGLILNALVLSHYLSTLGVLVHASRNAPAWLAVVAPDALELAVTLGTRPISRVDEDDDESGGESGEILTTTLELALVVLDGCVELDGGRSLSLEHTTLLLAAGEWAQGLFTLLEKGYL</sequence>
<evidence type="ECO:0000259" key="3">
    <source>
        <dbReference type="Pfam" id="PF10193"/>
    </source>
</evidence>
<dbReference type="Pfam" id="PF10193">
    <property type="entry name" value="Telomere_reg-2"/>
    <property type="match status" value="1"/>
</dbReference>
<dbReference type="GO" id="GO:0005829">
    <property type="term" value="C:cytosol"/>
    <property type="evidence" value="ECO:0007669"/>
    <property type="project" value="TreeGrafter"/>
</dbReference>
<dbReference type="InterPro" id="IPR038528">
    <property type="entry name" value="TEL2_C_sf"/>
</dbReference>
<dbReference type="PANTHER" id="PTHR15830:SF10">
    <property type="entry name" value="TELOMERE LENGTH REGULATION PROTEIN TEL2 HOMOLOG"/>
    <property type="match status" value="1"/>
</dbReference>
<feature type="region of interest" description="Disordered" evidence="2">
    <location>
        <begin position="415"/>
        <end position="460"/>
    </location>
</feature>
<reference evidence="4" key="1">
    <citation type="journal article" date="2022" name="New Phytol.">
        <title>Evolutionary transition to the ectomycorrhizal habit in the genomes of a hyperdiverse lineage of mushroom-forming fungi.</title>
        <authorList>
            <person name="Looney B."/>
            <person name="Miyauchi S."/>
            <person name="Morin E."/>
            <person name="Drula E."/>
            <person name="Courty P.E."/>
            <person name="Kohler A."/>
            <person name="Kuo A."/>
            <person name="LaButti K."/>
            <person name="Pangilinan J."/>
            <person name="Lipzen A."/>
            <person name="Riley R."/>
            <person name="Andreopoulos W."/>
            <person name="He G."/>
            <person name="Johnson J."/>
            <person name="Nolan M."/>
            <person name="Tritt A."/>
            <person name="Barry K.W."/>
            <person name="Grigoriev I.V."/>
            <person name="Nagy L.G."/>
            <person name="Hibbett D."/>
            <person name="Henrissat B."/>
            <person name="Matheny P.B."/>
            <person name="Labbe J."/>
            <person name="Martin F.M."/>
        </authorList>
    </citation>
    <scope>NUCLEOTIDE SEQUENCE</scope>
    <source>
        <strain evidence="4">BPL690</strain>
    </source>
</reference>
<evidence type="ECO:0000256" key="2">
    <source>
        <dbReference type="SAM" id="MobiDB-lite"/>
    </source>
</evidence>
<dbReference type="GO" id="GO:0051083">
    <property type="term" value="P:'de novo' cotranslational protein folding"/>
    <property type="evidence" value="ECO:0007669"/>
    <property type="project" value="TreeGrafter"/>
</dbReference>
<comment type="caution">
    <text evidence="4">The sequence shown here is derived from an EMBL/GenBank/DDBJ whole genome shotgun (WGS) entry which is preliminary data.</text>
</comment>
<gene>
    <name evidence="4" type="ORF">B0F90DRAFT_1711279</name>
</gene>
<name>A0AAD4M8D6_9AGAM</name>
<feature type="domain" description="Telomere length regulation protein conserved" evidence="3">
    <location>
        <begin position="478"/>
        <end position="598"/>
    </location>
</feature>
<comment type="similarity">
    <text evidence="1">Belongs to the TEL2 family.</text>
</comment>
<evidence type="ECO:0000256" key="1">
    <source>
        <dbReference type="ARBA" id="ARBA00006133"/>
    </source>
</evidence>
<organism evidence="4 5">
    <name type="scientific">Multifurca ochricompacta</name>
    <dbReference type="NCBI Taxonomy" id="376703"/>
    <lineage>
        <taxon>Eukaryota</taxon>
        <taxon>Fungi</taxon>
        <taxon>Dikarya</taxon>
        <taxon>Basidiomycota</taxon>
        <taxon>Agaricomycotina</taxon>
        <taxon>Agaricomycetes</taxon>
        <taxon>Russulales</taxon>
        <taxon>Russulaceae</taxon>
        <taxon>Multifurca</taxon>
    </lineage>
</organism>
<dbReference type="Proteomes" id="UP001203297">
    <property type="component" value="Unassembled WGS sequence"/>
</dbReference>
<dbReference type="PANTHER" id="PTHR15830">
    <property type="entry name" value="TELOMERE LENGTH REGULATION PROTEIN TEL2 FAMILY MEMBER"/>
    <property type="match status" value="1"/>
</dbReference>